<feature type="region of interest" description="Disordered" evidence="1">
    <location>
        <begin position="31"/>
        <end position="72"/>
    </location>
</feature>
<dbReference type="Proteomes" id="UP000242519">
    <property type="component" value="Unassembled WGS sequence"/>
</dbReference>
<proteinExistence type="predicted"/>
<keyword evidence="3" id="KW-1185">Reference proteome</keyword>
<accession>A0A218YV39</accession>
<dbReference type="InParanoid" id="A0A218YV39"/>
<gene>
    <name evidence="2" type="ORF">B2J93_438</name>
</gene>
<evidence type="ECO:0000313" key="2">
    <source>
        <dbReference type="EMBL" id="OWO99330.1"/>
    </source>
</evidence>
<evidence type="ECO:0000256" key="1">
    <source>
        <dbReference type="SAM" id="MobiDB-lite"/>
    </source>
</evidence>
<dbReference type="AlphaFoldDB" id="A0A218YV39"/>
<reference evidence="2 3" key="1">
    <citation type="submission" date="2017-04" db="EMBL/GenBank/DDBJ databases">
        <title>Draft genome sequence of Marssonina coronaria NL1: causal agent of apple blotch.</title>
        <authorList>
            <person name="Cheng Q."/>
        </authorList>
    </citation>
    <scope>NUCLEOTIDE SEQUENCE [LARGE SCALE GENOMIC DNA]</scope>
    <source>
        <strain evidence="2 3">NL1</strain>
    </source>
</reference>
<feature type="compositionally biased region" description="Basic and acidic residues" evidence="1">
    <location>
        <begin position="61"/>
        <end position="72"/>
    </location>
</feature>
<protein>
    <submittedName>
        <fullName evidence="2">Uncharacterized protein</fullName>
    </submittedName>
</protein>
<dbReference type="EMBL" id="MZNU01000364">
    <property type="protein sequence ID" value="OWO99330.1"/>
    <property type="molecule type" value="Genomic_DNA"/>
</dbReference>
<sequence length="108" mass="12112">MFNPYKKLAKFSEKRERLSFRTCMFMKLSSKSAIESDSSANEGSNASRGAYDAPPMLAFPDSRKDEREEGRRGVVGREIGLRVPEVDLLMLGSPWGVEEVIPKVSAKR</sequence>
<name>A0A218YV39_9HELO</name>
<organism evidence="2 3">
    <name type="scientific">Diplocarpon coronariae</name>
    <dbReference type="NCBI Taxonomy" id="2795749"/>
    <lineage>
        <taxon>Eukaryota</taxon>
        <taxon>Fungi</taxon>
        <taxon>Dikarya</taxon>
        <taxon>Ascomycota</taxon>
        <taxon>Pezizomycotina</taxon>
        <taxon>Leotiomycetes</taxon>
        <taxon>Helotiales</taxon>
        <taxon>Drepanopezizaceae</taxon>
        <taxon>Diplocarpon</taxon>
    </lineage>
</organism>
<comment type="caution">
    <text evidence="2">The sequence shown here is derived from an EMBL/GenBank/DDBJ whole genome shotgun (WGS) entry which is preliminary data.</text>
</comment>
<evidence type="ECO:0000313" key="3">
    <source>
        <dbReference type="Proteomes" id="UP000242519"/>
    </source>
</evidence>